<organism evidence="4 5">
    <name type="scientific">Scytalidium lignicola</name>
    <name type="common">Hyphomycete</name>
    <dbReference type="NCBI Taxonomy" id="5539"/>
    <lineage>
        <taxon>Eukaryota</taxon>
        <taxon>Fungi</taxon>
        <taxon>Dikarya</taxon>
        <taxon>Ascomycota</taxon>
        <taxon>Pezizomycotina</taxon>
        <taxon>Leotiomycetes</taxon>
        <taxon>Leotiomycetes incertae sedis</taxon>
        <taxon>Scytalidium</taxon>
    </lineage>
</organism>
<dbReference type="STRING" id="5539.A0A3E2HNA4"/>
<dbReference type="EMBL" id="NCSJ02000015">
    <property type="protein sequence ID" value="RFU34865.1"/>
    <property type="molecule type" value="Genomic_DNA"/>
</dbReference>
<keyword evidence="1" id="KW-0677">Repeat</keyword>
<name>A0A3E2HNA4_SCYLI</name>
<dbReference type="Pfam" id="PF13374">
    <property type="entry name" value="TPR_10"/>
    <property type="match status" value="1"/>
</dbReference>
<keyword evidence="5" id="KW-1185">Reference proteome</keyword>
<feature type="repeat" description="TPR" evidence="3">
    <location>
        <begin position="651"/>
        <end position="684"/>
    </location>
</feature>
<dbReference type="InterPro" id="IPR019734">
    <property type="entry name" value="TPR_rpt"/>
</dbReference>
<protein>
    <submittedName>
        <fullName evidence="4">Uncharacterized protein</fullName>
    </submittedName>
</protein>
<dbReference type="Gene3D" id="3.40.50.300">
    <property type="entry name" value="P-loop containing nucleotide triphosphate hydrolases"/>
    <property type="match status" value="1"/>
</dbReference>
<feature type="non-terminal residue" evidence="4">
    <location>
        <position position="1"/>
    </location>
</feature>
<dbReference type="SMART" id="SM00028">
    <property type="entry name" value="TPR"/>
    <property type="match status" value="5"/>
</dbReference>
<dbReference type="InterPro" id="IPR011990">
    <property type="entry name" value="TPR-like_helical_dom_sf"/>
</dbReference>
<accession>A0A3E2HNA4</accession>
<reference evidence="4 5" key="1">
    <citation type="submission" date="2018-05" db="EMBL/GenBank/DDBJ databases">
        <title>Draft genome sequence of Scytalidium lignicola DSM 105466, a ubiquitous saprotrophic fungus.</title>
        <authorList>
            <person name="Buettner E."/>
            <person name="Gebauer A.M."/>
            <person name="Hofrichter M."/>
            <person name="Liers C."/>
            <person name="Kellner H."/>
        </authorList>
    </citation>
    <scope>NUCLEOTIDE SEQUENCE [LARGE SCALE GENOMIC DNA]</scope>
    <source>
        <strain evidence="4 5">DSM 105466</strain>
    </source>
</reference>
<dbReference type="OMA" id="NESWISA"/>
<feature type="non-terminal residue" evidence="4">
    <location>
        <position position="805"/>
    </location>
</feature>
<dbReference type="Pfam" id="PF13424">
    <property type="entry name" value="TPR_12"/>
    <property type="match status" value="2"/>
</dbReference>
<dbReference type="InterPro" id="IPR027417">
    <property type="entry name" value="P-loop_NTPase"/>
</dbReference>
<dbReference type="PANTHER" id="PTHR45641">
    <property type="entry name" value="TETRATRICOPEPTIDE REPEAT PROTEIN (AFU_ORTHOLOGUE AFUA_6G03870)"/>
    <property type="match status" value="1"/>
</dbReference>
<evidence type="ECO:0000313" key="5">
    <source>
        <dbReference type="Proteomes" id="UP000258309"/>
    </source>
</evidence>
<comment type="caution">
    <text evidence="4">The sequence shown here is derived from an EMBL/GenBank/DDBJ whole genome shotgun (WGS) entry which is preliminary data.</text>
</comment>
<evidence type="ECO:0000256" key="1">
    <source>
        <dbReference type="ARBA" id="ARBA00022737"/>
    </source>
</evidence>
<evidence type="ECO:0000313" key="4">
    <source>
        <dbReference type="EMBL" id="RFU34865.1"/>
    </source>
</evidence>
<evidence type="ECO:0000256" key="3">
    <source>
        <dbReference type="PROSITE-ProRule" id="PRU00339"/>
    </source>
</evidence>
<feature type="repeat" description="TPR" evidence="3">
    <location>
        <begin position="693"/>
        <end position="726"/>
    </location>
</feature>
<keyword evidence="2 3" id="KW-0802">TPR repeat</keyword>
<dbReference type="OrthoDB" id="1658288at2759"/>
<dbReference type="AlphaFoldDB" id="A0A3E2HNA4"/>
<sequence length="805" mass="91386">MAGVFTAAFPGSNHAQQIGQSNGPITNNFYSSGNGYDNNDIKNQLHKSPAKKNFHWRVPRSVNPHFTGQKEILTTLCEQLCNTEIEEQKRFIIYGMGGSGKSELCLKFAEENRESFWAIFWVDATDDGSIKQGIIDSAKAVRKEEMSYEDGKLWFSNLDKSWLLILDNADNINIDYSEFFPSGNYGTILLTTRNKECDIYNTVGSYESGKLASDDAVTLLLISAGIKKELWPDKWENAKNLIGDEVLAQHALSITQAGAFIRQGLCKLENYGEMFEKQRKKLLEYRPKQAKSIYGDVYSTFEISAGAMENSTKQECLDGLKLLEVLAFLHREGVPEELFTKAWNHALQVKKEKENNDIGQLSLWHINHLESVLHEGTTPAELDLVRLRQARRVLESFSLIKIHPETQDISIHPLVHAWAKDRLLLDSQIRAWATTASILTLSIETLDYQEFYNKIETHVKSCLHLQQEDVYVIAQYPPLEIDRTFYRLAWMLYYNTNSDLAKKLANRLMSRVGLEIPPRSWNWRWLVYLLASCKSGTESPEGVILLLEDVLAFDEENNLPPTDPNHLSAREALGREYARMGQQQQAIGILEDVVRIQQETLALTHPHLLSSQHELTCAYIDYGQPDKAIKLLYKVVQISQNTLALTHPSLLASRYELARAYSQIGQLEKAIELLHEVVQINQKTLALTHPRLLASQHELGRAYLEIGQLEKAIELLHEVVEIRQKTLALTHPDLLTSQHNLAVSYYRCGKYQEALSIAQRVVEVRGTLQPDNRDRQLSEGLLAICVSALKQENANNSGIAESDEK</sequence>
<dbReference type="SUPFAM" id="SSF52540">
    <property type="entry name" value="P-loop containing nucleoside triphosphate hydrolases"/>
    <property type="match status" value="1"/>
</dbReference>
<evidence type="ECO:0000256" key="2">
    <source>
        <dbReference type="ARBA" id="ARBA00022803"/>
    </source>
</evidence>
<proteinExistence type="predicted"/>
<dbReference type="Proteomes" id="UP000258309">
    <property type="component" value="Unassembled WGS sequence"/>
</dbReference>
<dbReference type="PROSITE" id="PS50005">
    <property type="entry name" value="TPR"/>
    <property type="match status" value="2"/>
</dbReference>
<gene>
    <name evidence="4" type="ORF">B7463_g1450</name>
</gene>
<dbReference type="SUPFAM" id="SSF48452">
    <property type="entry name" value="TPR-like"/>
    <property type="match status" value="2"/>
</dbReference>
<dbReference type="Gene3D" id="1.25.40.10">
    <property type="entry name" value="Tetratricopeptide repeat domain"/>
    <property type="match status" value="2"/>
</dbReference>